<evidence type="ECO:0000259" key="13">
    <source>
        <dbReference type="PROSITE" id="PS51192"/>
    </source>
</evidence>
<dbReference type="PANTHER" id="PTHR30580:SF0">
    <property type="entry name" value="PRIMOSOMAL PROTEIN N"/>
    <property type="match status" value="1"/>
</dbReference>
<feature type="domain" description="Helicase ATP-binding" evidence="13">
    <location>
        <begin position="216"/>
        <end position="382"/>
    </location>
</feature>
<dbReference type="NCBIfam" id="TIGR00595">
    <property type="entry name" value="priA"/>
    <property type="match status" value="1"/>
</dbReference>
<keyword evidence="3" id="KW-0479">Metal-binding</keyword>
<dbReference type="GO" id="GO:0016787">
    <property type="term" value="F:hydrolase activity"/>
    <property type="evidence" value="ECO:0007669"/>
    <property type="project" value="UniProtKB-KW"/>
</dbReference>
<dbReference type="PROSITE" id="PS51194">
    <property type="entry name" value="HELICASE_CTER"/>
    <property type="match status" value="1"/>
</dbReference>
<dbReference type="InterPro" id="IPR040498">
    <property type="entry name" value="PriA_CRR"/>
</dbReference>
<dbReference type="Pfam" id="PF18074">
    <property type="entry name" value="PriA_C"/>
    <property type="match status" value="1"/>
</dbReference>
<accession>A0A3B0W0T9</accession>
<dbReference type="GO" id="GO:1990077">
    <property type="term" value="C:primosome complex"/>
    <property type="evidence" value="ECO:0007669"/>
    <property type="project" value="UniProtKB-KW"/>
</dbReference>
<protein>
    <recommendedName>
        <fullName evidence="11">DNA 3'-5' helicase</fullName>
        <ecNumber evidence="11">5.6.2.4</ecNumber>
    </recommendedName>
</protein>
<dbReference type="GO" id="GO:0005524">
    <property type="term" value="F:ATP binding"/>
    <property type="evidence" value="ECO:0007669"/>
    <property type="project" value="UniProtKB-KW"/>
</dbReference>
<evidence type="ECO:0000256" key="8">
    <source>
        <dbReference type="ARBA" id="ARBA00022840"/>
    </source>
</evidence>
<evidence type="ECO:0000256" key="5">
    <source>
        <dbReference type="ARBA" id="ARBA00022801"/>
    </source>
</evidence>
<evidence type="ECO:0000256" key="12">
    <source>
        <dbReference type="ARBA" id="ARBA00048988"/>
    </source>
</evidence>
<reference evidence="15" key="1">
    <citation type="submission" date="2018-06" db="EMBL/GenBank/DDBJ databases">
        <authorList>
            <person name="Zhirakovskaya E."/>
        </authorList>
    </citation>
    <scope>NUCLEOTIDE SEQUENCE</scope>
</reference>
<dbReference type="GO" id="GO:0006310">
    <property type="term" value="P:DNA recombination"/>
    <property type="evidence" value="ECO:0007669"/>
    <property type="project" value="InterPro"/>
</dbReference>
<evidence type="ECO:0000256" key="10">
    <source>
        <dbReference type="ARBA" id="ARBA00023235"/>
    </source>
</evidence>
<evidence type="ECO:0000313" key="15">
    <source>
        <dbReference type="EMBL" id="VAW46170.1"/>
    </source>
</evidence>
<dbReference type="SMART" id="SM00490">
    <property type="entry name" value="HELICc"/>
    <property type="match status" value="1"/>
</dbReference>
<dbReference type="InterPro" id="IPR011545">
    <property type="entry name" value="DEAD/DEAH_box_helicase_dom"/>
</dbReference>
<dbReference type="InterPro" id="IPR014001">
    <property type="entry name" value="Helicase_ATP-bd"/>
</dbReference>
<evidence type="ECO:0000259" key="14">
    <source>
        <dbReference type="PROSITE" id="PS51194"/>
    </source>
</evidence>
<dbReference type="EC" id="5.6.2.4" evidence="11"/>
<comment type="catalytic activity">
    <reaction evidence="12">
        <text>ATP + H2O = ADP + phosphate + H(+)</text>
        <dbReference type="Rhea" id="RHEA:13065"/>
        <dbReference type="ChEBI" id="CHEBI:15377"/>
        <dbReference type="ChEBI" id="CHEBI:15378"/>
        <dbReference type="ChEBI" id="CHEBI:30616"/>
        <dbReference type="ChEBI" id="CHEBI:43474"/>
        <dbReference type="ChEBI" id="CHEBI:456216"/>
        <dbReference type="EC" id="5.6.2.4"/>
    </reaction>
</comment>
<dbReference type="GO" id="GO:0006269">
    <property type="term" value="P:DNA replication, synthesis of primer"/>
    <property type="evidence" value="ECO:0007669"/>
    <property type="project" value="UniProtKB-KW"/>
</dbReference>
<dbReference type="GO" id="GO:0046872">
    <property type="term" value="F:metal ion binding"/>
    <property type="evidence" value="ECO:0007669"/>
    <property type="project" value="UniProtKB-KW"/>
</dbReference>
<dbReference type="GO" id="GO:0003677">
    <property type="term" value="F:DNA binding"/>
    <property type="evidence" value="ECO:0007669"/>
    <property type="project" value="UniProtKB-KW"/>
</dbReference>
<keyword evidence="4" id="KW-0547">Nucleotide-binding</keyword>
<dbReference type="GO" id="GO:0006302">
    <property type="term" value="P:double-strand break repair"/>
    <property type="evidence" value="ECO:0007669"/>
    <property type="project" value="InterPro"/>
</dbReference>
<dbReference type="PROSITE" id="PS51192">
    <property type="entry name" value="HELICASE_ATP_BIND_1"/>
    <property type="match status" value="1"/>
</dbReference>
<dbReference type="CDD" id="cd17929">
    <property type="entry name" value="DEXHc_priA"/>
    <property type="match status" value="1"/>
</dbReference>
<evidence type="ECO:0000256" key="11">
    <source>
        <dbReference type="ARBA" id="ARBA00034808"/>
    </source>
</evidence>
<dbReference type="Pfam" id="PF00270">
    <property type="entry name" value="DEAD"/>
    <property type="match status" value="1"/>
</dbReference>
<evidence type="ECO:0000256" key="3">
    <source>
        <dbReference type="ARBA" id="ARBA00022723"/>
    </source>
</evidence>
<sequence length="733" mass="82807">MMQNMQETTKPQVVQVALKVPFAPHLDYSLPDDLPPPPVGGRVLVPLGRNKQLVGVVVGLVAKSEFKNLKPISKILDAEPLLNAATLQLLQLAAKYYQVSFGEMIFTAIPAWFRKTDNRPIPIHYWWQTTASLEQAQTALKSAPKQLQVFEYLQLHGPLQSKTMSHISATAAQVCRQLQEKQLIDSSEVCFVETDQAVDPGFKLTEDQDHALKQIQTSKNQFKVHLLDGITGSGKTEIYIRLINQLLANEQQALVLVPEIGLTPQLFQEISQRINGQMAILHSGLSDGARARVWHHAAKGLVDVVVSTRSGIFTPFKKLGAVLVDEEHDLSYKQQQGIRYSARDLAVLRGKIEQIPVVLGSATPSFETLNHATNKRYQWLKLRSRTNHNPMPSLTLQNTQSKQLNQGLTQQTLSSIESHLADGHQVLVFLNRRGWSHKLICNECSWVAKCDDCDAYLTYHKHLDLLKCHHCERRYSLPEFCPSCGSQEVETMGAGTEKIAAGLTDQFTDTAVVRFDRDSVRTPAQWQKNLEIVRSGKPCVIVGTQMLSKGHDFPLLSLVVVVNVDNSFFSADFRATEYLAQLLVQVSGRAGRAKTKGDVIIQTQFPEHEFFQSLFKENYESFAQQQLTERAQMRFPPYTHMAIIRGQHRNERLLDQFLQQLVDGLEQNDDLSVLGPLPAPMQKRQKLFRMQLILNSNDRKSLHQTIHQLKAKNSTDNQHNIQWFVDIDPVSFD</sequence>
<dbReference type="SMART" id="SM00487">
    <property type="entry name" value="DEXDc"/>
    <property type="match status" value="1"/>
</dbReference>
<proteinExistence type="inferred from homology"/>
<feature type="domain" description="Helicase C-terminal" evidence="14">
    <location>
        <begin position="408"/>
        <end position="634"/>
    </location>
</feature>
<dbReference type="GO" id="GO:0006270">
    <property type="term" value="P:DNA replication initiation"/>
    <property type="evidence" value="ECO:0007669"/>
    <property type="project" value="TreeGrafter"/>
</dbReference>
<dbReference type="HAMAP" id="MF_00983">
    <property type="entry name" value="PriA"/>
    <property type="match status" value="1"/>
</dbReference>
<dbReference type="Pfam" id="PF17764">
    <property type="entry name" value="PriA_3primeBD"/>
    <property type="match status" value="1"/>
</dbReference>
<dbReference type="Pfam" id="PF18319">
    <property type="entry name" value="Zn_ribbon_PriA"/>
    <property type="match status" value="1"/>
</dbReference>
<dbReference type="InterPro" id="IPR027417">
    <property type="entry name" value="P-loop_NTPase"/>
</dbReference>
<dbReference type="Gene3D" id="3.40.1440.60">
    <property type="entry name" value="PriA, 3(prime) DNA-binding domain"/>
    <property type="match status" value="1"/>
</dbReference>
<organism evidence="15">
    <name type="scientific">hydrothermal vent metagenome</name>
    <dbReference type="NCBI Taxonomy" id="652676"/>
    <lineage>
        <taxon>unclassified sequences</taxon>
        <taxon>metagenomes</taxon>
        <taxon>ecological metagenomes</taxon>
    </lineage>
</organism>
<dbReference type="PANTHER" id="PTHR30580">
    <property type="entry name" value="PRIMOSOMAL PROTEIN N"/>
    <property type="match status" value="1"/>
</dbReference>
<dbReference type="SUPFAM" id="SSF52540">
    <property type="entry name" value="P-loop containing nucleoside triphosphate hydrolases"/>
    <property type="match status" value="2"/>
</dbReference>
<dbReference type="FunFam" id="3.40.50.300:FF:000489">
    <property type="entry name" value="Primosome assembly protein PriA"/>
    <property type="match status" value="1"/>
</dbReference>
<evidence type="ECO:0000256" key="4">
    <source>
        <dbReference type="ARBA" id="ARBA00022741"/>
    </source>
</evidence>
<keyword evidence="5" id="KW-0378">Hydrolase</keyword>
<evidence type="ECO:0000256" key="7">
    <source>
        <dbReference type="ARBA" id="ARBA00022833"/>
    </source>
</evidence>
<dbReference type="InterPro" id="IPR042115">
    <property type="entry name" value="PriA_3primeBD_sf"/>
</dbReference>
<evidence type="ECO:0000256" key="6">
    <source>
        <dbReference type="ARBA" id="ARBA00022806"/>
    </source>
</evidence>
<keyword evidence="2" id="KW-0235">DNA replication</keyword>
<keyword evidence="8" id="KW-0067">ATP-binding</keyword>
<dbReference type="EMBL" id="UOFA01000260">
    <property type="protein sequence ID" value="VAW46170.1"/>
    <property type="molecule type" value="Genomic_DNA"/>
</dbReference>
<dbReference type="Pfam" id="PF00271">
    <property type="entry name" value="Helicase_C"/>
    <property type="match status" value="1"/>
</dbReference>
<dbReference type="Gene3D" id="3.40.50.300">
    <property type="entry name" value="P-loop containing nucleotide triphosphate hydrolases"/>
    <property type="match status" value="2"/>
</dbReference>
<keyword evidence="7" id="KW-0862">Zinc</keyword>
<evidence type="ECO:0000256" key="1">
    <source>
        <dbReference type="ARBA" id="ARBA00022515"/>
    </source>
</evidence>
<dbReference type="InterPro" id="IPR001650">
    <property type="entry name" value="Helicase_C-like"/>
</dbReference>
<gene>
    <name evidence="15" type="ORF">MNBD_GAMMA02-674</name>
</gene>
<dbReference type="NCBIfam" id="NF004067">
    <property type="entry name" value="PRK05580.1-4"/>
    <property type="match status" value="1"/>
</dbReference>
<evidence type="ECO:0000256" key="2">
    <source>
        <dbReference type="ARBA" id="ARBA00022705"/>
    </source>
</evidence>
<keyword evidence="6 15" id="KW-0347">Helicase</keyword>
<dbReference type="InterPro" id="IPR005259">
    <property type="entry name" value="PriA"/>
</dbReference>
<dbReference type="InterPro" id="IPR041222">
    <property type="entry name" value="PriA_3primeBD"/>
</dbReference>
<evidence type="ECO:0000256" key="9">
    <source>
        <dbReference type="ARBA" id="ARBA00023125"/>
    </source>
</evidence>
<keyword evidence="1" id="KW-0639">Primosome</keyword>
<name>A0A3B0W0T9_9ZZZZ</name>
<keyword evidence="10" id="KW-0413">Isomerase</keyword>
<dbReference type="AlphaFoldDB" id="A0A3B0W0T9"/>
<dbReference type="GO" id="GO:0043138">
    <property type="term" value="F:3'-5' DNA helicase activity"/>
    <property type="evidence" value="ECO:0007669"/>
    <property type="project" value="UniProtKB-EC"/>
</dbReference>
<keyword evidence="9" id="KW-0238">DNA-binding</keyword>
<dbReference type="InterPro" id="IPR041236">
    <property type="entry name" value="PriA_C"/>
</dbReference>